<protein>
    <submittedName>
        <fullName evidence="1">Uncharacterized protein</fullName>
    </submittedName>
</protein>
<dbReference type="EMBL" id="QXED01000019">
    <property type="protein sequence ID" value="RIV17382.1"/>
    <property type="molecule type" value="Genomic_DNA"/>
</dbReference>
<dbReference type="RefSeq" id="WP_119671903.1">
    <property type="nucleotide sequence ID" value="NZ_QXED01000019.1"/>
</dbReference>
<reference evidence="1 2" key="1">
    <citation type="submission" date="2018-08" db="EMBL/GenBank/DDBJ databases">
        <title>Fibrisoma montanum sp. nov., isolated from Danxia mountain soil.</title>
        <authorList>
            <person name="Huang Y."/>
        </authorList>
    </citation>
    <scope>NUCLEOTIDE SEQUENCE [LARGE SCALE GENOMIC DNA]</scope>
    <source>
        <strain evidence="1 2">HYT19</strain>
    </source>
</reference>
<evidence type="ECO:0000313" key="2">
    <source>
        <dbReference type="Proteomes" id="UP000283523"/>
    </source>
</evidence>
<dbReference type="OrthoDB" id="960345at2"/>
<organism evidence="1 2">
    <name type="scientific">Fibrisoma montanum</name>
    <dbReference type="NCBI Taxonomy" id="2305895"/>
    <lineage>
        <taxon>Bacteria</taxon>
        <taxon>Pseudomonadati</taxon>
        <taxon>Bacteroidota</taxon>
        <taxon>Cytophagia</taxon>
        <taxon>Cytophagales</taxon>
        <taxon>Spirosomataceae</taxon>
        <taxon>Fibrisoma</taxon>
    </lineage>
</organism>
<comment type="caution">
    <text evidence="1">The sequence shown here is derived from an EMBL/GenBank/DDBJ whole genome shotgun (WGS) entry which is preliminary data.</text>
</comment>
<proteinExistence type="predicted"/>
<keyword evidence="2" id="KW-1185">Reference proteome</keyword>
<gene>
    <name evidence="1" type="ORF">DYU11_32350</name>
</gene>
<dbReference type="Proteomes" id="UP000283523">
    <property type="component" value="Unassembled WGS sequence"/>
</dbReference>
<accession>A0A418LVR1</accession>
<evidence type="ECO:0000313" key="1">
    <source>
        <dbReference type="EMBL" id="RIV17382.1"/>
    </source>
</evidence>
<dbReference type="AlphaFoldDB" id="A0A418LVR1"/>
<name>A0A418LVR1_9BACT</name>
<sequence>MASHALDQRLFEQMQTMFGEGSSATASPTDGVQLINKWLTVLEADNSRKTVNIEEKLKELRGQLQFTNPDADRVRELLMSLAEHTNQIAQGSDLQEPTINKLADLALRLQNFSSQF</sequence>